<organism evidence="7 8">
    <name type="scientific">Rarobacter incanus</name>
    <dbReference type="NCBI Taxonomy" id="153494"/>
    <lineage>
        <taxon>Bacteria</taxon>
        <taxon>Bacillati</taxon>
        <taxon>Actinomycetota</taxon>
        <taxon>Actinomycetes</taxon>
        <taxon>Micrococcales</taxon>
        <taxon>Rarobacteraceae</taxon>
        <taxon>Rarobacter</taxon>
    </lineage>
</organism>
<comment type="similarity">
    <text evidence="2">Belongs to the CDP-glycerol glycerophosphotransferase family.</text>
</comment>
<dbReference type="InterPro" id="IPR007554">
    <property type="entry name" value="Glycerophosphate_synth"/>
</dbReference>
<keyword evidence="8" id="KW-1185">Reference proteome</keyword>
<evidence type="ECO:0000256" key="4">
    <source>
        <dbReference type="ARBA" id="ARBA00022679"/>
    </source>
</evidence>
<dbReference type="Gene3D" id="3.40.50.11820">
    <property type="match status" value="1"/>
</dbReference>
<dbReference type="PANTHER" id="PTHR37316:SF3">
    <property type="entry name" value="TEICHOIC ACID GLYCEROL-PHOSPHATE TRANSFERASE"/>
    <property type="match status" value="1"/>
</dbReference>
<reference evidence="7 8" key="1">
    <citation type="submission" date="2019-06" db="EMBL/GenBank/DDBJ databases">
        <title>Sequencing the genomes of 1000 actinobacteria strains.</title>
        <authorList>
            <person name="Klenk H.-P."/>
        </authorList>
    </citation>
    <scope>NUCLEOTIDE SEQUENCE [LARGE SCALE GENOMIC DNA]</scope>
    <source>
        <strain evidence="7 8">DSM 10596</strain>
    </source>
</reference>
<dbReference type="InterPro" id="IPR029044">
    <property type="entry name" value="Nucleotide-diphossugar_trans"/>
</dbReference>
<keyword evidence="6" id="KW-0472">Membrane</keyword>
<dbReference type="SUPFAM" id="SSF53448">
    <property type="entry name" value="Nucleotide-diphospho-sugar transferases"/>
    <property type="match status" value="1"/>
</dbReference>
<evidence type="ECO:0000256" key="6">
    <source>
        <dbReference type="ARBA" id="ARBA00023136"/>
    </source>
</evidence>
<sequence length="1075" mass="120625">MFIDSDDTLHRSAISTLVKSLKASKSDFAVCGYQRQRAGRTVNPGSWIVDAMKFGESRVSPSDRPSIMVNVVAWSKLYRRSFWNSARLKFPVGKLYEDQVVAARAYSLAKSIDIIEQRFVNWRIRDEENSSITQRAREVDNLRHQIAAWDDSLKVYQRLKGSEVANIRRLQILQNDIPRLLPLNRESVTSEYLRTIADAVRRYLAHVTLDSDTDIWATVRLAYYLLQNRSYAEYWRLMKWAQGSLHDSAVKLSDSGETVLRLSPRFQRIADEANLDMRLPARARRGHVHVRSVVFSDHAIRIRAHARIAGVSSANNPPHYKATAVNARTGETVVVDARRVADPSASVEGAIAQVPSVDSAVELVVDCRQLTSSGSWRLHLIISQGGYVFDAPVYGNTSFPVDRRLAIDYGDRAYDLRLSAKYGLAINVRPLRLLVESVARSALGDIAVLLRGAQHAEKCLLRVEIDKDSVFESDWMRFEGSDSDHVVKIPAGFVEEWDRVRAINGASVNWADPSMGMTLSAVSQDGRSWPVGVPMEGTSNLGAYLAAERYRGRTARIVALPAAISIDDVAQADDGSILIEGEYPPHFRNELSVIIEGQRIRSVARAVRDGERFRVKLDLSSDRWGSPLKALDPGAYTLQFADSDGDLFTRLDIAEHLADTFVVSPPLSPGAITFNSCRVQANLDVNSYLEPGDRGTRNQQRNISRYQKAIDTGVQQDAVLFRSYYGEKSTCNALAIHEELYRRGADLRLYWGVQSPAVAVPEGGIPVLIGTREWYEIFGSAGVYIDNVHQPDYSRKRPGQIFVETMHGYPFKEMGLSYWRHFGYSEQRIESFLRRSAEWDFFVSPAPYATPLLRKEFGFDGETLEIGYPRNDRLVRGPKVGERQFLRGRLGIADDANVVLYAPTYRDASSTNEFQSTMNHFVDYADIASAVSSNTVFLVRGHHMNARVSTRLQSAPNVIDVTHYPEIGDLIVASDVAVLDYSSLRFDYALTGKPMVFLVPDLDEYLAGRSSLLPYLNTAPGDIVTDRAELIEALVEIYNGRDPHGQDRRAFVKEYMPLEDGNASARFVDRVWGNL</sequence>
<dbReference type="InterPro" id="IPR043148">
    <property type="entry name" value="TagF_C"/>
</dbReference>
<evidence type="ECO:0000256" key="2">
    <source>
        <dbReference type="ARBA" id="ARBA00010488"/>
    </source>
</evidence>
<keyword evidence="3" id="KW-1003">Cell membrane</keyword>
<proteinExistence type="inferred from homology"/>
<dbReference type="InterPro" id="IPR043149">
    <property type="entry name" value="TagF_N"/>
</dbReference>
<name>A0A542SNP7_9MICO</name>
<evidence type="ECO:0000313" key="8">
    <source>
        <dbReference type="Proteomes" id="UP000316181"/>
    </source>
</evidence>
<evidence type="ECO:0000313" key="7">
    <source>
        <dbReference type="EMBL" id="TQK76229.1"/>
    </source>
</evidence>
<dbReference type="Pfam" id="PF04464">
    <property type="entry name" value="Glyphos_transf"/>
    <property type="match status" value="1"/>
</dbReference>
<dbReference type="PANTHER" id="PTHR37316">
    <property type="entry name" value="TEICHOIC ACID GLYCEROL-PHOSPHATE PRIMASE"/>
    <property type="match status" value="1"/>
</dbReference>
<dbReference type="Gene3D" id="3.40.50.12580">
    <property type="match status" value="1"/>
</dbReference>
<dbReference type="GO" id="GO:0047355">
    <property type="term" value="F:CDP-glycerol glycerophosphotransferase activity"/>
    <property type="evidence" value="ECO:0007669"/>
    <property type="project" value="InterPro"/>
</dbReference>
<evidence type="ECO:0000256" key="1">
    <source>
        <dbReference type="ARBA" id="ARBA00004202"/>
    </source>
</evidence>
<dbReference type="GO" id="GO:0005886">
    <property type="term" value="C:plasma membrane"/>
    <property type="evidence" value="ECO:0007669"/>
    <property type="project" value="UniProtKB-SubCell"/>
</dbReference>
<comment type="subcellular location">
    <subcellularLocation>
        <location evidence="1">Cell membrane</location>
        <topology evidence="1">Peripheral membrane protein</topology>
    </subcellularLocation>
</comment>
<accession>A0A542SNP7</accession>
<evidence type="ECO:0000256" key="5">
    <source>
        <dbReference type="ARBA" id="ARBA00022944"/>
    </source>
</evidence>
<dbReference type="SUPFAM" id="SSF53756">
    <property type="entry name" value="UDP-Glycosyltransferase/glycogen phosphorylase"/>
    <property type="match status" value="1"/>
</dbReference>
<keyword evidence="5" id="KW-0777">Teichoic acid biosynthesis</keyword>
<comment type="caution">
    <text evidence="7">The sequence shown here is derived from an EMBL/GenBank/DDBJ whole genome shotgun (WGS) entry which is preliminary data.</text>
</comment>
<protein>
    <submittedName>
        <fullName evidence="7">CDP-glycerol glycerophosphotransferase (TagB/SpsB family)</fullName>
    </submittedName>
</protein>
<dbReference type="GO" id="GO:0019350">
    <property type="term" value="P:teichoic acid biosynthetic process"/>
    <property type="evidence" value="ECO:0007669"/>
    <property type="project" value="UniProtKB-KW"/>
</dbReference>
<keyword evidence="4 7" id="KW-0808">Transferase</keyword>
<evidence type="ECO:0000256" key="3">
    <source>
        <dbReference type="ARBA" id="ARBA00022475"/>
    </source>
</evidence>
<dbReference type="Gene3D" id="3.90.550.10">
    <property type="entry name" value="Spore Coat Polysaccharide Biosynthesis Protein SpsA, Chain A"/>
    <property type="match status" value="1"/>
</dbReference>
<dbReference type="EMBL" id="VFNV01000001">
    <property type="protein sequence ID" value="TQK76229.1"/>
    <property type="molecule type" value="Genomic_DNA"/>
</dbReference>
<dbReference type="InterPro" id="IPR051612">
    <property type="entry name" value="Teichoic_Acid_Biosynth"/>
</dbReference>
<dbReference type="Proteomes" id="UP000316181">
    <property type="component" value="Unassembled WGS sequence"/>
</dbReference>
<gene>
    <name evidence="7" type="ORF">FB389_0889</name>
</gene>
<dbReference type="AlphaFoldDB" id="A0A542SNP7"/>